<evidence type="ECO:0000313" key="1">
    <source>
        <dbReference type="EMBL" id="TLU66384.1"/>
    </source>
</evidence>
<sequence length="236" mass="26519">MYTVLNNKEHNQLRVFTDHGAHFGEAVNRVPVLADELKSLVLDFPVCLFKDPKNGKFSMHALLGIDSQENLFLQGDSWTSQYIPAHFRRQPFMAGIKGEGESPTPENLVLTIDMESPRVSSNDGVALFEVDGSPSSYLRQTSQMVFSLVPAMNRNEAFIQALLANDLLDAVQLTLTLKSGENHQLDGMYTVNEEKLSQLNAEQVQWFHRQGYLQACHYLIAAVGNIQKLVNLKNNR</sequence>
<dbReference type="AlphaFoldDB" id="A0A5R9ILH8"/>
<dbReference type="OrthoDB" id="8888710at2"/>
<dbReference type="EMBL" id="VCBC01000005">
    <property type="protein sequence ID" value="TLU66384.1"/>
    <property type="molecule type" value="Genomic_DNA"/>
</dbReference>
<gene>
    <name evidence="1" type="ORF">FE810_06755</name>
</gene>
<protein>
    <submittedName>
        <fullName evidence="1">SapC family protein</fullName>
    </submittedName>
</protein>
<keyword evidence="2" id="KW-1185">Reference proteome</keyword>
<dbReference type="Proteomes" id="UP000307790">
    <property type="component" value="Unassembled WGS sequence"/>
</dbReference>
<organism evidence="1 2">
    <name type="scientific">Thalassotalea litorea</name>
    <dbReference type="NCBI Taxonomy" id="2020715"/>
    <lineage>
        <taxon>Bacteria</taxon>
        <taxon>Pseudomonadati</taxon>
        <taxon>Pseudomonadota</taxon>
        <taxon>Gammaproteobacteria</taxon>
        <taxon>Alteromonadales</taxon>
        <taxon>Colwelliaceae</taxon>
        <taxon>Thalassotalea</taxon>
    </lineage>
</organism>
<dbReference type="RefSeq" id="WP_138319259.1">
    <property type="nucleotide sequence ID" value="NZ_VCBC01000005.1"/>
</dbReference>
<proteinExistence type="predicted"/>
<name>A0A5R9ILH8_9GAMM</name>
<comment type="caution">
    <text evidence="1">The sequence shown here is derived from an EMBL/GenBank/DDBJ whole genome shotgun (WGS) entry which is preliminary data.</text>
</comment>
<dbReference type="InterPro" id="IPR010836">
    <property type="entry name" value="SapC"/>
</dbReference>
<accession>A0A5R9ILH8</accession>
<dbReference type="Pfam" id="PF07277">
    <property type="entry name" value="SapC"/>
    <property type="match status" value="1"/>
</dbReference>
<reference evidence="1 2" key="1">
    <citation type="submission" date="2019-05" db="EMBL/GenBank/DDBJ databases">
        <title>Genome sequences of Thalassotalea litorea 1K03283.</title>
        <authorList>
            <person name="Zhang D."/>
        </authorList>
    </citation>
    <scope>NUCLEOTIDE SEQUENCE [LARGE SCALE GENOMIC DNA]</scope>
    <source>
        <strain evidence="1 2">MCCC 1K03283</strain>
    </source>
</reference>
<evidence type="ECO:0000313" key="2">
    <source>
        <dbReference type="Proteomes" id="UP000307790"/>
    </source>
</evidence>